<evidence type="ECO:0000256" key="1">
    <source>
        <dbReference type="SAM" id="MobiDB-lite"/>
    </source>
</evidence>
<dbReference type="EMBL" id="JAEKJR010000002">
    <property type="protein sequence ID" value="MBN8431830.1"/>
    <property type="molecule type" value="Genomic_DNA"/>
</dbReference>
<dbReference type="RefSeq" id="WP_207002944.1">
    <property type="nucleotide sequence ID" value="NZ_JAEKJR010000002.1"/>
</dbReference>
<feature type="compositionally biased region" description="Polar residues" evidence="1">
    <location>
        <begin position="152"/>
        <end position="165"/>
    </location>
</feature>
<feature type="domain" description="HTH cro/C1-type" evidence="2">
    <location>
        <begin position="15"/>
        <end position="68"/>
    </location>
</feature>
<evidence type="ECO:0000259" key="2">
    <source>
        <dbReference type="SMART" id="SM00530"/>
    </source>
</evidence>
<accession>A0ABS3E942</accession>
<sequence>MEKKRSEESKIKGAEFERLARAAGIKWADLARELGVNPQTITHWRKRGVAAAHSVRVSQLLGCEPTDISWIAESLANATVESLRKANLNLLAVERSEEDLLESLSPGAFSAFMRGLEDNKNLSYQRAREIEKLLKLPPSWLDKPHTAEPAPTYSQHESANQPAEQIPSEAQSLIKLIIKTARNGTLLPEHIKLVKQQIQMLTGAK</sequence>
<protein>
    <submittedName>
        <fullName evidence="3">Helix-turn-helix transcriptional regulator</fullName>
    </submittedName>
</protein>
<dbReference type="Proteomes" id="UP000664293">
    <property type="component" value="Unassembled WGS sequence"/>
</dbReference>
<evidence type="ECO:0000313" key="4">
    <source>
        <dbReference type="Proteomes" id="UP000664293"/>
    </source>
</evidence>
<dbReference type="Gene3D" id="1.10.260.40">
    <property type="entry name" value="lambda repressor-like DNA-binding domains"/>
    <property type="match status" value="1"/>
</dbReference>
<organism evidence="3 4">
    <name type="scientific">Microbulbifer salipaludis</name>
    <dbReference type="NCBI Taxonomy" id="187980"/>
    <lineage>
        <taxon>Bacteria</taxon>
        <taxon>Pseudomonadati</taxon>
        <taxon>Pseudomonadota</taxon>
        <taxon>Gammaproteobacteria</taxon>
        <taxon>Cellvibrionales</taxon>
        <taxon>Microbulbiferaceae</taxon>
        <taxon>Microbulbifer</taxon>
    </lineage>
</organism>
<comment type="caution">
    <text evidence="3">The sequence shown here is derived from an EMBL/GenBank/DDBJ whole genome shotgun (WGS) entry which is preliminary data.</text>
</comment>
<feature type="region of interest" description="Disordered" evidence="1">
    <location>
        <begin position="140"/>
        <end position="165"/>
    </location>
</feature>
<name>A0ABS3E942_9GAMM</name>
<dbReference type="InterPro" id="IPR001387">
    <property type="entry name" value="Cro/C1-type_HTH"/>
</dbReference>
<proteinExistence type="predicted"/>
<dbReference type="SMART" id="SM00530">
    <property type="entry name" value="HTH_XRE"/>
    <property type="match status" value="1"/>
</dbReference>
<reference evidence="3 4" key="1">
    <citation type="submission" date="2020-12" db="EMBL/GenBank/DDBJ databases">
        <title>Oil enriched cultivation method for isolating marine PHA-producing bacteria.</title>
        <authorList>
            <person name="Zheng W."/>
            <person name="Yu S."/>
            <person name="Huang Y."/>
        </authorList>
    </citation>
    <scope>NUCLEOTIDE SEQUENCE [LARGE SCALE GENOMIC DNA]</scope>
    <source>
        <strain evidence="3 4">SN0-2</strain>
    </source>
</reference>
<dbReference type="InterPro" id="IPR010982">
    <property type="entry name" value="Lambda_DNA-bd_dom_sf"/>
</dbReference>
<evidence type="ECO:0000313" key="3">
    <source>
        <dbReference type="EMBL" id="MBN8431830.1"/>
    </source>
</evidence>
<keyword evidence="4" id="KW-1185">Reference proteome</keyword>
<gene>
    <name evidence="3" type="ORF">JF535_13310</name>
</gene>